<evidence type="ECO:0000313" key="4">
    <source>
        <dbReference type="EMBL" id="TKH45032.1"/>
    </source>
</evidence>
<dbReference type="SMART" id="SM00028">
    <property type="entry name" value="TPR"/>
    <property type="match status" value="4"/>
</dbReference>
<gene>
    <name evidence="4" type="ORF">C1I60_07700</name>
</gene>
<keyword evidence="2 3" id="KW-0802">TPR repeat</keyword>
<dbReference type="PANTHER" id="PTHR44943:SF8">
    <property type="entry name" value="TPR REPEAT-CONTAINING PROTEIN MJ0263"/>
    <property type="match status" value="1"/>
</dbReference>
<name>A0A4U2PYW1_9BACL</name>
<dbReference type="InterPro" id="IPR051685">
    <property type="entry name" value="Ycf3/AcsC/BcsC/TPR_MFPF"/>
</dbReference>
<dbReference type="Gene3D" id="1.25.40.10">
    <property type="entry name" value="Tetratricopeptide repeat domain"/>
    <property type="match status" value="3"/>
</dbReference>
<accession>A0A4U2PYW1</accession>
<dbReference type="EMBL" id="PNXQ01000009">
    <property type="protein sequence ID" value="TKH45032.1"/>
    <property type="molecule type" value="Genomic_DNA"/>
</dbReference>
<evidence type="ECO:0000313" key="5">
    <source>
        <dbReference type="Proteomes" id="UP000308114"/>
    </source>
</evidence>
<dbReference type="Pfam" id="PF13181">
    <property type="entry name" value="TPR_8"/>
    <property type="match status" value="1"/>
</dbReference>
<dbReference type="InterPro" id="IPR019734">
    <property type="entry name" value="TPR_rpt"/>
</dbReference>
<dbReference type="Proteomes" id="UP000308114">
    <property type="component" value="Unassembled WGS sequence"/>
</dbReference>
<comment type="caution">
    <text evidence="4">The sequence shown here is derived from an EMBL/GenBank/DDBJ whole genome shotgun (WGS) entry which is preliminary data.</text>
</comment>
<organism evidence="4 5">
    <name type="scientific">Paenibacillus terrae</name>
    <dbReference type="NCBI Taxonomy" id="159743"/>
    <lineage>
        <taxon>Bacteria</taxon>
        <taxon>Bacillati</taxon>
        <taxon>Bacillota</taxon>
        <taxon>Bacilli</taxon>
        <taxon>Bacillales</taxon>
        <taxon>Paenibacillaceae</taxon>
        <taxon>Paenibacillus</taxon>
    </lineage>
</organism>
<evidence type="ECO:0000256" key="2">
    <source>
        <dbReference type="ARBA" id="ARBA00022803"/>
    </source>
</evidence>
<feature type="repeat" description="TPR" evidence="3">
    <location>
        <begin position="22"/>
        <end position="55"/>
    </location>
</feature>
<evidence type="ECO:0000256" key="1">
    <source>
        <dbReference type="ARBA" id="ARBA00022737"/>
    </source>
</evidence>
<reference evidence="4 5" key="1">
    <citation type="submission" date="2018-01" db="EMBL/GenBank/DDBJ databases">
        <title>Bacillales members from the olive rhizosphere are effective biological control agents against Verticillium dahliae.</title>
        <authorList>
            <person name="Gomez-Lama C."/>
            <person name="Legarda G."/>
            <person name="Ruano-Rosa D."/>
            <person name="Pizarro-Tobias P."/>
            <person name="Valverde-Corredor A."/>
            <person name="Niqui J.L."/>
            <person name="Trivino J.C."/>
            <person name="Roca A."/>
            <person name="Mercado-Blanco J."/>
        </authorList>
    </citation>
    <scope>NUCLEOTIDE SEQUENCE [LARGE SCALE GENOMIC DNA]</scope>
    <source>
        <strain evidence="4 5">PIC167</strain>
    </source>
</reference>
<dbReference type="SUPFAM" id="SSF48452">
    <property type="entry name" value="TPR-like"/>
    <property type="match status" value="2"/>
</dbReference>
<dbReference type="PROSITE" id="PS50005">
    <property type="entry name" value="TPR"/>
    <property type="match status" value="1"/>
</dbReference>
<proteinExistence type="predicted"/>
<dbReference type="RefSeq" id="WP_137061199.1">
    <property type="nucleotide sequence ID" value="NZ_PNXQ01000009.1"/>
</dbReference>
<dbReference type="CDD" id="cd00043">
    <property type="entry name" value="CYCLIN_SF"/>
    <property type="match status" value="1"/>
</dbReference>
<dbReference type="Pfam" id="PF14559">
    <property type="entry name" value="TPR_19"/>
    <property type="match status" value="1"/>
</dbReference>
<evidence type="ECO:0000256" key="3">
    <source>
        <dbReference type="PROSITE-ProRule" id="PRU00339"/>
    </source>
</evidence>
<protein>
    <submittedName>
        <fullName evidence="4">DDE transposase family protein</fullName>
    </submittedName>
</protein>
<dbReference type="AlphaFoldDB" id="A0A4U2PYW1"/>
<dbReference type="InterPro" id="IPR011990">
    <property type="entry name" value="TPR-like_helical_dom_sf"/>
</dbReference>
<dbReference type="PANTHER" id="PTHR44943">
    <property type="entry name" value="CELLULOSE SYNTHASE OPERON PROTEIN C"/>
    <property type="match status" value="1"/>
</dbReference>
<keyword evidence="1" id="KW-0677">Repeat</keyword>
<sequence length="593" mass="68246">MKGKHLRASGPSPKIIVLRFDASFFFEKAVRSLDRNHYDKALKYFRKAVEYEPDNPVNHCNMAGILSEMGDYAGSNEILSSVLSDVDPSMTECYFYMANNYANMEQFEEAEKALVTYLEEDEEGQFLDEAEEMMELLYYELDRPTKLNRIKARQGVVEHDQARVLLEEGKFAQAAQLLKQISEEQPDMFAARNNLALAYYYMGLFQNAKTTILRVLEDEPGNLHALCNLAIFYQHEGGGPELDRLIQTLTVTIPFQEEQVFKLATTMGILGRHEEAYRHFRRLLQGGGEDNDDASLYHYTAVAASNTGRYAEARRLWGHLQKQDASSEVPRFFLSRLEELQQEGTPLQVLSYHYHLPFEEQFRMWEKFGADQVPDSMKRDPLIRSSFFWALRHGDRATQLQVIQALSLIGDDEVRQALESFVEDPDQEGELKRRALQVLQELTEPPVKDIQEINQETERILRPESEKVHHVSEDEVPAHSTVHPEWQAVLDKVLGVMSKPSDPVMLRDLRSLWLEYLDRLAPEVPIVQHTEGWAAALEYLTAKMNHHSVTYQEVADRYGISVSTVSRYARQIDSVCGIKQKMKQPLSTFKKQV</sequence>